<feature type="transmembrane region" description="Helical" evidence="7">
    <location>
        <begin position="369"/>
        <end position="388"/>
    </location>
</feature>
<organism evidence="10 11">
    <name type="scientific">Stenotrophomonas acidaminiphila</name>
    <dbReference type="NCBI Taxonomy" id="128780"/>
    <lineage>
        <taxon>Bacteria</taxon>
        <taxon>Pseudomonadati</taxon>
        <taxon>Pseudomonadota</taxon>
        <taxon>Gammaproteobacteria</taxon>
        <taxon>Lysobacterales</taxon>
        <taxon>Lysobacteraceae</taxon>
        <taxon>Stenotrophomonas</taxon>
    </lineage>
</organism>
<dbReference type="Proteomes" id="UP000061010">
    <property type="component" value="Chromosome"/>
</dbReference>
<dbReference type="EMBL" id="CP012900">
    <property type="protein sequence ID" value="ALJ26781.1"/>
    <property type="molecule type" value="Genomic_DNA"/>
</dbReference>
<evidence type="ECO:0000256" key="6">
    <source>
        <dbReference type="ARBA" id="ARBA00038076"/>
    </source>
</evidence>
<evidence type="ECO:0000256" key="1">
    <source>
        <dbReference type="ARBA" id="ARBA00004651"/>
    </source>
</evidence>
<reference evidence="10 11" key="1">
    <citation type="journal article" date="2015" name="Genome Announc.">
        <title>Complete Genome Sequencing of Stenotrophomonas acidaminiphila ZAC14D2_NAIMI4_2, a Multidrug-Resistant Strain Isolated from Sediments of a Polluted River in Mexico, Uncovers New Antibiotic Resistance Genes and a Novel Class-II Lasso Peptide Biosynthesis Gene Cluster.</title>
        <authorList>
            <person name="Vinuesa P."/>
            <person name="Ochoa-Sanchez L.E."/>
        </authorList>
    </citation>
    <scope>NUCLEOTIDE SEQUENCE [LARGE SCALE GENOMIC DNA]</scope>
    <source>
        <strain evidence="10 11">ZAC14D2_NAIMI4_2</strain>
    </source>
</reference>
<evidence type="ECO:0000256" key="7">
    <source>
        <dbReference type="SAM" id="Phobius"/>
    </source>
</evidence>
<dbReference type="PATRIC" id="fig|128780.6.peg.330"/>
<comment type="subcellular location">
    <subcellularLocation>
        <location evidence="1">Cell membrane</location>
        <topology evidence="1">Multi-pass membrane protein</topology>
    </subcellularLocation>
</comment>
<accession>A0A0S1AVK0</accession>
<evidence type="ECO:0000256" key="3">
    <source>
        <dbReference type="ARBA" id="ARBA00022692"/>
    </source>
</evidence>
<evidence type="ECO:0000313" key="10">
    <source>
        <dbReference type="EMBL" id="ALJ26781.1"/>
    </source>
</evidence>
<proteinExistence type="inferred from homology"/>
<dbReference type="Pfam" id="PF12704">
    <property type="entry name" value="MacB_PCD"/>
    <property type="match status" value="1"/>
</dbReference>
<dbReference type="Pfam" id="PF02687">
    <property type="entry name" value="FtsX"/>
    <property type="match status" value="1"/>
</dbReference>
<feature type="domain" description="ABC3 transporter permease C-terminal" evidence="8">
    <location>
        <begin position="288"/>
        <end position="398"/>
    </location>
</feature>
<dbReference type="InterPro" id="IPR003838">
    <property type="entry name" value="ABC3_permease_C"/>
</dbReference>
<dbReference type="PANTHER" id="PTHR30572:SF4">
    <property type="entry name" value="ABC TRANSPORTER PERMEASE YTRF"/>
    <property type="match status" value="1"/>
</dbReference>
<dbReference type="KEGG" id="sacz:AOT14_03220"/>
<keyword evidence="2" id="KW-1003">Cell membrane</keyword>
<evidence type="ECO:0000256" key="2">
    <source>
        <dbReference type="ARBA" id="ARBA00022475"/>
    </source>
</evidence>
<keyword evidence="11" id="KW-1185">Reference proteome</keyword>
<keyword evidence="4 7" id="KW-1133">Transmembrane helix</keyword>
<gene>
    <name evidence="10" type="ORF">AOT14_03220</name>
</gene>
<dbReference type="AlphaFoldDB" id="A0A0S1AVK0"/>
<evidence type="ECO:0000313" key="11">
    <source>
        <dbReference type="Proteomes" id="UP000061010"/>
    </source>
</evidence>
<feature type="transmembrane region" description="Helical" evidence="7">
    <location>
        <begin position="279"/>
        <end position="307"/>
    </location>
</feature>
<sequence length="405" mass="44401">MEIRPILSILMRHKTAAALIVLEIALSCAIICNAIFVIGHRTGEMRRDSGIVEDELVYLSVSSLQPDRNRDAMRREDTATLSAVPGVRSVTSVNQLPYGDNVWASGINLRPGQADAILTASNYMDDGRLLPTLGLRVVEGRGFNPDEYQGQDALDVPGQTPQVPAVLLSRALAARLFPGRSAVGQDIYVWGDAPSRVVGVVDRLIAPGRGRMFEDSFHTMIFPLWVSNGGYVLRTDPARRDEVLKAAVAALNRADPNRIIDTRTTVSEMRRDFYSRDRAVIWLLVSVCVALLAVTAFGIVGLASFWVQQRTRQIGIRRALGATRTQILRYFQAENFVLTSTGILLGVLLAYTLNLTLMRQYELPRLPLAYIPASALVLWLLGQVAVFGPARRAAAIPPAVATRSA</sequence>
<name>A0A0S1AVK0_9GAMM</name>
<dbReference type="InterPro" id="IPR050250">
    <property type="entry name" value="Macrolide_Exporter_MacB"/>
</dbReference>
<evidence type="ECO:0000259" key="9">
    <source>
        <dbReference type="Pfam" id="PF12704"/>
    </source>
</evidence>
<dbReference type="InterPro" id="IPR025857">
    <property type="entry name" value="MacB_PCD"/>
</dbReference>
<protein>
    <submittedName>
        <fullName evidence="10">Transmembrane permease</fullName>
    </submittedName>
</protein>
<comment type="similarity">
    <text evidence="6">Belongs to the ABC-4 integral membrane protein family.</text>
</comment>
<dbReference type="GO" id="GO:0005886">
    <property type="term" value="C:plasma membrane"/>
    <property type="evidence" value="ECO:0007669"/>
    <property type="project" value="UniProtKB-SubCell"/>
</dbReference>
<evidence type="ECO:0000259" key="8">
    <source>
        <dbReference type="Pfam" id="PF02687"/>
    </source>
</evidence>
<feature type="domain" description="MacB-like periplasmic core" evidence="9">
    <location>
        <begin position="34"/>
        <end position="224"/>
    </location>
</feature>
<feature type="transmembrane region" description="Helical" evidence="7">
    <location>
        <begin position="16"/>
        <end position="38"/>
    </location>
</feature>
<keyword evidence="5 7" id="KW-0472">Membrane</keyword>
<feature type="transmembrane region" description="Helical" evidence="7">
    <location>
        <begin position="336"/>
        <end position="357"/>
    </location>
</feature>
<evidence type="ECO:0000256" key="5">
    <source>
        <dbReference type="ARBA" id="ARBA00023136"/>
    </source>
</evidence>
<keyword evidence="3 7" id="KW-0812">Transmembrane</keyword>
<dbReference type="RefSeq" id="WP_054662019.1">
    <property type="nucleotide sequence ID" value="NZ_CP125110.1"/>
</dbReference>
<dbReference type="OrthoDB" id="9770036at2"/>
<evidence type="ECO:0000256" key="4">
    <source>
        <dbReference type="ARBA" id="ARBA00022989"/>
    </source>
</evidence>
<dbReference type="GO" id="GO:0022857">
    <property type="term" value="F:transmembrane transporter activity"/>
    <property type="evidence" value="ECO:0007669"/>
    <property type="project" value="TreeGrafter"/>
</dbReference>
<dbReference type="PANTHER" id="PTHR30572">
    <property type="entry name" value="MEMBRANE COMPONENT OF TRANSPORTER-RELATED"/>
    <property type="match status" value="1"/>
</dbReference>